<dbReference type="NCBIfam" id="NF033808">
    <property type="entry name" value="copper_CopD"/>
    <property type="match status" value="1"/>
</dbReference>
<proteinExistence type="predicted"/>
<feature type="transmembrane region" description="Helical" evidence="6">
    <location>
        <begin position="197"/>
        <end position="220"/>
    </location>
</feature>
<feature type="transmembrane region" description="Helical" evidence="6">
    <location>
        <begin position="12"/>
        <end position="32"/>
    </location>
</feature>
<dbReference type="InterPro" id="IPR047689">
    <property type="entry name" value="CopD"/>
</dbReference>
<feature type="domain" description="Copper resistance protein D" evidence="7">
    <location>
        <begin position="193"/>
        <end position="299"/>
    </location>
</feature>
<evidence type="ECO:0000256" key="2">
    <source>
        <dbReference type="ARBA" id="ARBA00022475"/>
    </source>
</evidence>
<comment type="subcellular location">
    <subcellularLocation>
        <location evidence="1">Cell membrane</location>
        <topology evidence="1">Multi-pass membrane protein</topology>
    </subcellularLocation>
</comment>
<keyword evidence="5 6" id="KW-0472">Membrane</keyword>
<evidence type="ECO:0000256" key="6">
    <source>
        <dbReference type="SAM" id="Phobius"/>
    </source>
</evidence>
<evidence type="ECO:0000259" key="7">
    <source>
        <dbReference type="Pfam" id="PF05425"/>
    </source>
</evidence>
<dbReference type="PANTHER" id="PTHR34820:SF4">
    <property type="entry name" value="INNER MEMBRANE PROTEIN YEBZ"/>
    <property type="match status" value="1"/>
</dbReference>
<dbReference type="RefSeq" id="WP_188513935.1">
    <property type="nucleotide sequence ID" value="NZ_BMGD01000003.1"/>
</dbReference>
<keyword evidence="2" id="KW-1003">Cell membrane</keyword>
<dbReference type="Proteomes" id="UP000614261">
    <property type="component" value="Unassembled WGS sequence"/>
</dbReference>
<evidence type="ECO:0000256" key="4">
    <source>
        <dbReference type="ARBA" id="ARBA00022989"/>
    </source>
</evidence>
<evidence type="ECO:0000256" key="3">
    <source>
        <dbReference type="ARBA" id="ARBA00022692"/>
    </source>
</evidence>
<feature type="transmembrane region" description="Helical" evidence="6">
    <location>
        <begin position="91"/>
        <end position="112"/>
    </location>
</feature>
<feature type="transmembrane region" description="Helical" evidence="6">
    <location>
        <begin position="119"/>
        <end position="136"/>
    </location>
</feature>
<keyword evidence="3 6" id="KW-0812">Transmembrane</keyword>
<feature type="transmembrane region" description="Helical" evidence="6">
    <location>
        <begin position="156"/>
        <end position="177"/>
    </location>
</feature>
<feature type="transmembrane region" description="Helical" evidence="6">
    <location>
        <begin position="44"/>
        <end position="71"/>
    </location>
</feature>
<dbReference type="PANTHER" id="PTHR34820">
    <property type="entry name" value="INNER MEMBRANE PROTEIN YEBZ"/>
    <property type="match status" value="1"/>
</dbReference>
<feature type="transmembrane region" description="Helical" evidence="6">
    <location>
        <begin position="283"/>
        <end position="303"/>
    </location>
</feature>
<dbReference type="EMBL" id="BMGD01000003">
    <property type="protein sequence ID" value="GGB62060.1"/>
    <property type="molecule type" value="Genomic_DNA"/>
</dbReference>
<dbReference type="InterPro" id="IPR032694">
    <property type="entry name" value="CopC/D"/>
</dbReference>
<evidence type="ECO:0000313" key="9">
    <source>
        <dbReference type="Proteomes" id="UP000614261"/>
    </source>
</evidence>
<feature type="transmembrane region" description="Helical" evidence="6">
    <location>
        <begin position="232"/>
        <end position="252"/>
    </location>
</feature>
<evidence type="ECO:0000313" key="8">
    <source>
        <dbReference type="EMBL" id="GGB62060.1"/>
    </source>
</evidence>
<keyword evidence="4 6" id="KW-1133">Transmembrane helix</keyword>
<dbReference type="InterPro" id="IPR008457">
    <property type="entry name" value="Cu-R_CopD_dom"/>
</dbReference>
<accession>A0ABQ1J7R5</accession>
<evidence type="ECO:0000256" key="1">
    <source>
        <dbReference type="ARBA" id="ARBA00004651"/>
    </source>
</evidence>
<sequence length="307" mass="32284">MPTDWLHPALRFAQYAALLGLFGATAFHAYRLRELVGNTSTMRLRPIAIAAMAAPVISLAVMLVGIAAMMGQPLSELELETIKSMVFSTQPGWAFLVRTGLLMLALAALLSIKPMVPRHIAAASGYGLALSTLAWNGHAAATEGALGLVHRLNDGLHLLAAGLWIGAICWFTTLVFAAHRHPDRARSERLRVAMEGFAPLGITLVSIVVVTGVLNAHFIFGLEKSLKVLGTPYGVLLAGKALLVAIMVMCAARNAGLVRSDRGVREEAAVGSDGSLRALRASLAVELLLATFVVGLVALAGLASPMG</sequence>
<protein>
    <submittedName>
        <fullName evidence="8">Copper resistance protein CopD</fullName>
    </submittedName>
</protein>
<organism evidence="8 9">
    <name type="scientific">Blastomonas aquatica</name>
    <dbReference type="NCBI Taxonomy" id="1510276"/>
    <lineage>
        <taxon>Bacteria</taxon>
        <taxon>Pseudomonadati</taxon>
        <taxon>Pseudomonadota</taxon>
        <taxon>Alphaproteobacteria</taxon>
        <taxon>Sphingomonadales</taxon>
        <taxon>Sphingomonadaceae</taxon>
        <taxon>Blastomonas</taxon>
    </lineage>
</organism>
<name>A0ABQ1J7R5_9SPHN</name>
<comment type="caution">
    <text evidence="8">The sequence shown here is derived from an EMBL/GenBank/DDBJ whole genome shotgun (WGS) entry which is preliminary data.</text>
</comment>
<dbReference type="Pfam" id="PF05425">
    <property type="entry name" value="CopD"/>
    <property type="match status" value="1"/>
</dbReference>
<reference evidence="9" key="1">
    <citation type="journal article" date="2019" name="Int. J. Syst. Evol. Microbiol.">
        <title>The Global Catalogue of Microorganisms (GCM) 10K type strain sequencing project: providing services to taxonomists for standard genome sequencing and annotation.</title>
        <authorList>
            <consortium name="The Broad Institute Genomics Platform"/>
            <consortium name="The Broad Institute Genome Sequencing Center for Infectious Disease"/>
            <person name="Wu L."/>
            <person name="Ma J."/>
        </authorList>
    </citation>
    <scope>NUCLEOTIDE SEQUENCE [LARGE SCALE GENOMIC DNA]</scope>
    <source>
        <strain evidence="9">CGMCC 1.12851</strain>
    </source>
</reference>
<evidence type="ECO:0000256" key="5">
    <source>
        <dbReference type="ARBA" id="ARBA00023136"/>
    </source>
</evidence>
<keyword evidence="9" id="KW-1185">Reference proteome</keyword>
<gene>
    <name evidence="8" type="ORF">GCM10010833_16270</name>
</gene>